<keyword evidence="3" id="KW-0677">Repeat</keyword>
<feature type="domain" description="Chitin-binding type-2" evidence="7">
    <location>
        <begin position="24"/>
        <end position="85"/>
    </location>
</feature>
<evidence type="ECO:0000259" key="7">
    <source>
        <dbReference type="PROSITE" id="PS50940"/>
    </source>
</evidence>
<dbReference type="SMART" id="SM00494">
    <property type="entry name" value="ChtBD2"/>
    <property type="match status" value="1"/>
</dbReference>
<reference evidence="8" key="1">
    <citation type="submission" date="2020-05" db="UniProtKB">
        <authorList>
            <consortium name="EnsemblMetazoa"/>
        </authorList>
    </citation>
    <scope>IDENTIFICATION</scope>
    <source>
        <strain evidence="8">Jacobina</strain>
    </source>
</reference>
<dbReference type="PROSITE" id="PS50940">
    <property type="entry name" value="CHIT_BIND_II"/>
    <property type="match status" value="1"/>
</dbReference>
<dbReference type="Proteomes" id="UP000092461">
    <property type="component" value="Unassembled WGS sequence"/>
</dbReference>
<evidence type="ECO:0000256" key="6">
    <source>
        <dbReference type="SAM" id="SignalP"/>
    </source>
</evidence>
<keyword evidence="4" id="KW-1015">Disulfide bond</keyword>
<evidence type="ECO:0000256" key="1">
    <source>
        <dbReference type="ARBA" id="ARBA00022669"/>
    </source>
</evidence>
<protein>
    <recommendedName>
        <fullName evidence="7">Chitin-binding type-2 domain-containing protein</fullName>
    </recommendedName>
</protein>
<proteinExistence type="predicted"/>
<keyword evidence="1" id="KW-0147">Chitin-binding</keyword>
<dbReference type="PANTHER" id="PTHR23301:SF0">
    <property type="entry name" value="CHITIN-BINDING TYPE-2 DOMAIN-CONTAINING PROTEIN-RELATED"/>
    <property type="match status" value="1"/>
</dbReference>
<evidence type="ECO:0000256" key="3">
    <source>
        <dbReference type="ARBA" id="ARBA00022737"/>
    </source>
</evidence>
<dbReference type="GO" id="GO:0005576">
    <property type="term" value="C:extracellular region"/>
    <property type="evidence" value="ECO:0007669"/>
    <property type="project" value="InterPro"/>
</dbReference>
<dbReference type="EnsemblMetazoa" id="LLOJ001438-RA">
    <property type="protein sequence ID" value="LLOJ001438-PA"/>
    <property type="gene ID" value="LLOJ001438"/>
</dbReference>
<dbReference type="GO" id="GO:0008061">
    <property type="term" value="F:chitin binding"/>
    <property type="evidence" value="ECO:0007669"/>
    <property type="project" value="UniProtKB-KW"/>
</dbReference>
<dbReference type="Gene3D" id="2.170.140.10">
    <property type="entry name" value="Chitin binding domain"/>
    <property type="match status" value="1"/>
</dbReference>
<evidence type="ECO:0000256" key="5">
    <source>
        <dbReference type="ARBA" id="ARBA00023180"/>
    </source>
</evidence>
<dbReference type="PANTHER" id="PTHR23301">
    <property type="entry name" value="CHITIN BINDING PERITROPHIN-A"/>
    <property type="match status" value="1"/>
</dbReference>
<dbReference type="SUPFAM" id="SSF57625">
    <property type="entry name" value="Invertebrate chitin-binding proteins"/>
    <property type="match status" value="1"/>
</dbReference>
<evidence type="ECO:0000256" key="4">
    <source>
        <dbReference type="ARBA" id="ARBA00023157"/>
    </source>
</evidence>
<feature type="chain" id="PRO_5008405553" description="Chitin-binding type-2 domain-containing protein" evidence="6">
    <location>
        <begin position="17"/>
        <end position="106"/>
    </location>
</feature>
<keyword evidence="2 6" id="KW-0732">Signal</keyword>
<dbReference type="InterPro" id="IPR002557">
    <property type="entry name" value="Chitin-bd_dom"/>
</dbReference>
<organism evidence="8 9">
    <name type="scientific">Lutzomyia longipalpis</name>
    <name type="common">Sand fly</name>
    <dbReference type="NCBI Taxonomy" id="7200"/>
    <lineage>
        <taxon>Eukaryota</taxon>
        <taxon>Metazoa</taxon>
        <taxon>Ecdysozoa</taxon>
        <taxon>Arthropoda</taxon>
        <taxon>Hexapoda</taxon>
        <taxon>Insecta</taxon>
        <taxon>Pterygota</taxon>
        <taxon>Neoptera</taxon>
        <taxon>Endopterygota</taxon>
        <taxon>Diptera</taxon>
        <taxon>Nematocera</taxon>
        <taxon>Psychodoidea</taxon>
        <taxon>Psychodidae</taxon>
        <taxon>Lutzomyia</taxon>
        <taxon>Lutzomyia</taxon>
    </lineage>
</organism>
<evidence type="ECO:0000313" key="9">
    <source>
        <dbReference type="Proteomes" id="UP000092461"/>
    </source>
</evidence>
<dbReference type="VEuPathDB" id="VectorBase:LLOJ001438"/>
<dbReference type="AlphaFoldDB" id="A0A1B0CBD9"/>
<dbReference type="Pfam" id="PF01607">
    <property type="entry name" value="CBM_14"/>
    <property type="match status" value="1"/>
</dbReference>
<evidence type="ECO:0000256" key="2">
    <source>
        <dbReference type="ARBA" id="ARBA00022729"/>
    </source>
</evidence>
<sequence length="106" mass="11828">MKLILALIFIISSTFGQDAPQEIIDQCRSIANNPDSNVYLVNPTSCTSFYQCSNGVPYLQPCPSDLYYNPKLQVCDWKENVQCTSSTSSNIIDTIMNILNSLLSRP</sequence>
<keyword evidence="9" id="KW-1185">Reference proteome</keyword>
<evidence type="ECO:0000313" key="8">
    <source>
        <dbReference type="EnsemblMetazoa" id="LLOJ001438-PA"/>
    </source>
</evidence>
<keyword evidence="5" id="KW-0325">Glycoprotein</keyword>
<dbReference type="InterPro" id="IPR051940">
    <property type="entry name" value="Chitin_bind-dev_reg"/>
</dbReference>
<accession>A0A1B0CBD9</accession>
<name>A0A1B0CBD9_LUTLO</name>
<dbReference type="EMBL" id="AJWK01005067">
    <property type="status" value="NOT_ANNOTATED_CDS"/>
    <property type="molecule type" value="Genomic_DNA"/>
</dbReference>
<feature type="signal peptide" evidence="6">
    <location>
        <begin position="1"/>
        <end position="16"/>
    </location>
</feature>
<dbReference type="InterPro" id="IPR036508">
    <property type="entry name" value="Chitin-bd_dom_sf"/>
</dbReference>